<evidence type="ECO:0000256" key="1">
    <source>
        <dbReference type="ARBA" id="ARBA00022737"/>
    </source>
</evidence>
<feature type="compositionally biased region" description="Low complexity" evidence="4">
    <location>
        <begin position="428"/>
        <end position="449"/>
    </location>
</feature>
<reference evidence="8 9" key="1">
    <citation type="journal article" date="2011" name="J. Gen. Appl. Microbiol.">
        <title>Draft genome sequencing of the enigmatic basidiomycete Mixia osmundae.</title>
        <authorList>
            <person name="Nishida H."/>
            <person name="Nagatsuka Y."/>
            <person name="Sugiyama J."/>
        </authorList>
    </citation>
    <scope>NUCLEOTIDE SEQUENCE [LARGE SCALE GENOMIC DNA]</scope>
    <source>
        <strain evidence="9">CBS 9802 / IAM 14324 / JCM 22182 / KY 12970</strain>
    </source>
</reference>
<keyword evidence="5" id="KW-0472">Membrane</keyword>
<dbReference type="Pfam" id="PF01833">
    <property type="entry name" value="TIG"/>
    <property type="match status" value="1"/>
</dbReference>
<keyword evidence="9" id="KW-1185">Reference proteome</keyword>
<dbReference type="OrthoDB" id="71307at2759"/>
<dbReference type="InterPro" id="IPR014756">
    <property type="entry name" value="Ig_E-set"/>
</dbReference>
<feature type="compositionally biased region" description="Low complexity" evidence="4">
    <location>
        <begin position="304"/>
        <end position="324"/>
    </location>
</feature>
<dbReference type="SMART" id="SM00429">
    <property type="entry name" value="IPT"/>
    <property type="match status" value="1"/>
</dbReference>
<dbReference type="SUPFAM" id="SSF48403">
    <property type="entry name" value="Ankyrin repeat"/>
    <property type="match status" value="1"/>
</dbReference>
<dbReference type="SUPFAM" id="SSF81296">
    <property type="entry name" value="E set domains"/>
    <property type="match status" value="1"/>
</dbReference>
<feature type="compositionally biased region" description="Low complexity" evidence="4">
    <location>
        <begin position="697"/>
        <end position="709"/>
    </location>
</feature>
<dbReference type="InterPro" id="IPR002110">
    <property type="entry name" value="Ankyrin_rpt"/>
</dbReference>
<feature type="region of interest" description="Disordered" evidence="4">
    <location>
        <begin position="404"/>
        <end position="515"/>
    </location>
</feature>
<feature type="compositionally biased region" description="Polar residues" evidence="4">
    <location>
        <begin position="590"/>
        <end position="600"/>
    </location>
</feature>
<feature type="compositionally biased region" description="Basic and acidic residues" evidence="4">
    <location>
        <begin position="1521"/>
        <end position="1530"/>
    </location>
</feature>
<evidence type="ECO:0000256" key="5">
    <source>
        <dbReference type="SAM" id="Phobius"/>
    </source>
</evidence>
<feature type="chain" id="PRO_5003492432" description="IPT/TIG domain-containing protein" evidence="6">
    <location>
        <begin position="28"/>
        <end position="1710"/>
    </location>
</feature>
<keyword evidence="2 3" id="KW-0040">ANK repeat</keyword>
<dbReference type="FunCoup" id="G7DWP6">
    <property type="interactions" value="154"/>
</dbReference>
<feature type="region of interest" description="Disordered" evidence="4">
    <location>
        <begin position="590"/>
        <end position="622"/>
    </location>
</feature>
<accession>G7DWP6</accession>
<evidence type="ECO:0000313" key="9">
    <source>
        <dbReference type="Proteomes" id="UP000009131"/>
    </source>
</evidence>
<feature type="region of interest" description="Disordered" evidence="4">
    <location>
        <begin position="666"/>
        <end position="720"/>
    </location>
</feature>
<feature type="transmembrane region" description="Helical" evidence="5">
    <location>
        <begin position="1669"/>
        <end position="1692"/>
    </location>
</feature>
<feature type="region of interest" description="Disordered" evidence="4">
    <location>
        <begin position="975"/>
        <end position="1098"/>
    </location>
</feature>
<name>G7DWP6_MIXOS</name>
<dbReference type="InParanoid" id="G7DWP6"/>
<feature type="repeat" description="ANK" evidence="3">
    <location>
        <begin position="1412"/>
        <end position="1444"/>
    </location>
</feature>
<dbReference type="eggNOG" id="KOG3836">
    <property type="taxonomic scope" value="Eukaryota"/>
</dbReference>
<dbReference type="PROSITE" id="PS50088">
    <property type="entry name" value="ANK_REPEAT"/>
    <property type="match status" value="2"/>
</dbReference>
<dbReference type="STRING" id="764103.G7DWP6"/>
<gene>
    <name evidence="8" type="primary">Mo01813</name>
    <name evidence="8" type="ORF">E5Q_01813</name>
</gene>
<feature type="signal peptide" evidence="6">
    <location>
        <begin position="1"/>
        <end position="27"/>
    </location>
</feature>
<feature type="region of interest" description="Disordered" evidence="4">
    <location>
        <begin position="281"/>
        <end position="334"/>
    </location>
</feature>
<proteinExistence type="predicted"/>
<feature type="compositionally biased region" description="Low complexity" evidence="4">
    <location>
        <begin position="494"/>
        <end position="515"/>
    </location>
</feature>
<feature type="compositionally biased region" description="Polar residues" evidence="4">
    <location>
        <begin position="1050"/>
        <end position="1065"/>
    </location>
</feature>
<keyword evidence="6" id="KW-0732">Signal</keyword>
<dbReference type="Proteomes" id="UP000009131">
    <property type="component" value="Unassembled WGS sequence"/>
</dbReference>
<comment type="caution">
    <text evidence="8">The sequence shown here is derived from an EMBL/GenBank/DDBJ whole genome shotgun (WGS) entry which is preliminary data.</text>
</comment>
<dbReference type="Pfam" id="PF13637">
    <property type="entry name" value="Ank_4"/>
    <property type="match status" value="1"/>
</dbReference>
<feature type="domain" description="IPT/TIG" evidence="7">
    <location>
        <begin position="1191"/>
        <end position="1275"/>
    </location>
</feature>
<feature type="repeat" description="ANK" evidence="3">
    <location>
        <begin position="1445"/>
        <end position="1477"/>
    </location>
</feature>
<keyword evidence="1" id="KW-0677">Repeat</keyword>
<dbReference type="CDD" id="cd00102">
    <property type="entry name" value="IPT"/>
    <property type="match status" value="1"/>
</dbReference>
<dbReference type="Gene3D" id="1.25.40.20">
    <property type="entry name" value="Ankyrin repeat-containing domain"/>
    <property type="match status" value="1"/>
</dbReference>
<organism evidence="8 9">
    <name type="scientific">Mixia osmundae (strain CBS 9802 / IAM 14324 / JCM 22182 / KY 12970)</name>
    <dbReference type="NCBI Taxonomy" id="764103"/>
    <lineage>
        <taxon>Eukaryota</taxon>
        <taxon>Fungi</taxon>
        <taxon>Dikarya</taxon>
        <taxon>Basidiomycota</taxon>
        <taxon>Pucciniomycotina</taxon>
        <taxon>Mixiomycetes</taxon>
        <taxon>Mixiales</taxon>
        <taxon>Mixiaceae</taxon>
        <taxon>Mixia</taxon>
    </lineage>
</organism>
<feature type="region of interest" description="Disordered" evidence="4">
    <location>
        <begin position="250"/>
        <end position="269"/>
    </location>
</feature>
<sequence length="1710" mass="184286">MCHWRGWTKSQIHAIPIIATPMKLAHAAIAVAGPMFSSFVRSVGAQEEVVVKRVGDGVYADGNLICTLKISYIPVEIDLSDFSNESWHSLKLSFPAGTTHLESTKPGHSTWTFELTDHPGTHSLSVTNSNAGHLTGYSLPGVTSDHALTEDSLWLSRSSWRGVHAEASGVTAHRSALVGQSGALQTARRLFEIASSLFTSIFVNELARAARSITTLRSVDVIDSLGLSTLPVRDVMQLSDFVYTSPPGRYFIDEDSPSPPASPLQHTSDFKRSDFGISLEDFEPHTTHVEERHRSLERTHFRNPSLSPEGSQSSPSSSQQSQPSTGDEGRASAAHRSEYPYDLASVSSYPLGQGNTQALSGYQSSPATIESLTLTPDQPDCEALSSRPERHFKSEEVEMLGLSITSDSPVLAPGSKNGQKRKVKDESPPFFFDAPSPSDPSALNSLNPSAGQTPGIADYELSTSFWTSPRGIPSPAQPQARTSSRAWGDSYTGSPQSSSSHPAASPASALARAQQVDVSLTSPGAYASAMRTPSSLRAVTDETDMLNLTSPNPPVLSLGNYTSPSSSASQYSLSPITTLSEASRPLLKQETSFKSFTSSDSARERDPSPTYSHRSYPPTLPIEQGRKYIKVPVTGSGSLHAMRAPPVSTEQVLPEGLASLDAAHTSRPVSPASFTHRSVRSSRQATVAAAQHSNPGSANSTAFNTAANSPISGSNSNGDDLDPYTPSHYISSEVSSLVLYPNALSLPQLLIIGLPEEGAKSRVETQLKLALSLVRAKSSARFANDLSLAPQTYFDQFQWRTPEGHLRTDTDRDLERISQWKWIKLPAYAAVKRKNRKADTIDRLPEETLFLDCCVLKSTEPHEDVTVCEGCQARETKRAQRRGDTRRKMATEQDSRLEPDEVAAEAQKILVFNCNEYLDFEGGETNLPARITCYCRHHGEKVGFSLVFTLRDHFGSIVASSHSPPIMLTDDHKAKNVAPARKPAKSARASQKSQRGTGSSRGSSRKNSATESSGADEPQAPSAEATTPTSPKRVHAKPYDADSRPKKRLPSSSFAMTPLNVSRGHSPTHSRHYSLPNLRQSSQSAPATPSGLPGTLENLLSINNSTQSQAPSFFFGNLDAANRSPNNAPFSLQSPLTSSATGLGLTVPRDRAQSLSTQAEAEELTRQLASMRAPARASDAMDLGDSSEAATPTISRIIPHEGSIQGGIEVTILGQNFAPGMELFFGDMPAAPVQVWSSSTIICTLPPSPCAGPVLVSFRGAPATTGREVKFFNYLDVTDRNLMELALQVVGLKMTGRIEEARNVALRIVGNTSAGQGPNADASMSSGTQALDVVSLVNTLSLMTTTFHGSAGSRSVSRKSSAVSLSAPVVAKTARDFQSIVIEFLSLLDLSAEEFPSADSANFNPLSLADSERHTLLHLATVMGFDRLAGWLLEHGIDFDAPDRGGFTALHFASISGRLAIARLLVGAGSATYLRASAGHTSADLARMLHQQDVLELLTARSAPSTRSLRRAASLGEPDAASDHASSDGRYDDDDNESDGSSYRGSDAAFEASESDIESRLSRNASFTSLEYVQTKRVRRPQSSLALATTAWVSKQATLSRDADSVPLYPLNHASLPPASSKQLSSTVLQAKLARRLGYTPEHLSEGIVESYRYHSSKYQSLKQDRMLYLWWLPVLLIGLSYAIFQGFDLILRPALTNFLPKYAFATRLY</sequence>
<feature type="compositionally biased region" description="Polar residues" evidence="4">
    <location>
        <begin position="672"/>
        <end position="696"/>
    </location>
</feature>
<dbReference type="Gene3D" id="2.60.40.10">
    <property type="entry name" value="Immunoglobulins"/>
    <property type="match status" value="1"/>
</dbReference>
<feature type="compositionally biased region" description="Basic and acidic residues" evidence="4">
    <location>
        <begin position="282"/>
        <end position="300"/>
    </location>
</feature>
<feature type="region of interest" description="Disordered" evidence="4">
    <location>
        <begin position="1508"/>
        <end position="1555"/>
    </location>
</feature>
<feature type="compositionally biased region" description="Polar residues" evidence="4">
    <location>
        <begin position="1077"/>
        <end position="1087"/>
    </location>
</feature>
<dbReference type="PROSITE" id="PS50297">
    <property type="entry name" value="ANK_REP_REGION"/>
    <property type="match status" value="1"/>
</dbReference>
<dbReference type="HOGENOM" id="CLU_249974_0_0_1"/>
<dbReference type="SMART" id="SM00248">
    <property type="entry name" value="ANK"/>
    <property type="match status" value="2"/>
</dbReference>
<evidence type="ECO:0000256" key="2">
    <source>
        <dbReference type="ARBA" id="ARBA00023043"/>
    </source>
</evidence>
<evidence type="ECO:0000259" key="7">
    <source>
        <dbReference type="SMART" id="SM00429"/>
    </source>
</evidence>
<dbReference type="InterPro" id="IPR036770">
    <property type="entry name" value="Ankyrin_rpt-contain_sf"/>
</dbReference>
<dbReference type="InterPro" id="IPR002909">
    <property type="entry name" value="IPT_dom"/>
</dbReference>
<reference evidence="8 9" key="2">
    <citation type="journal article" date="2012" name="Open Biol.">
        <title>Characteristics of nucleosomes and linker DNA regions on the genome of the basidiomycete Mixia osmundae revealed by mono- and dinucleosome mapping.</title>
        <authorList>
            <person name="Nishida H."/>
            <person name="Kondo S."/>
            <person name="Matsumoto T."/>
            <person name="Suzuki Y."/>
            <person name="Yoshikawa H."/>
            <person name="Taylor T.D."/>
            <person name="Sugiyama J."/>
        </authorList>
    </citation>
    <scope>NUCLEOTIDE SEQUENCE [LARGE SCALE GENOMIC DNA]</scope>
    <source>
        <strain evidence="9">CBS 9802 / IAM 14324 / JCM 22182 / KY 12970</strain>
    </source>
</reference>
<evidence type="ECO:0000256" key="4">
    <source>
        <dbReference type="SAM" id="MobiDB-lite"/>
    </source>
</evidence>
<evidence type="ECO:0000256" key="6">
    <source>
        <dbReference type="SAM" id="SignalP"/>
    </source>
</evidence>
<dbReference type="PANTHER" id="PTHR24201">
    <property type="entry name" value="ANK_REP_REGION DOMAIN-CONTAINING PROTEIN"/>
    <property type="match status" value="1"/>
</dbReference>
<protein>
    <recommendedName>
        <fullName evidence="7">IPT/TIG domain-containing protein</fullName>
    </recommendedName>
</protein>
<evidence type="ECO:0000313" key="8">
    <source>
        <dbReference type="EMBL" id="GAA95158.1"/>
    </source>
</evidence>
<dbReference type="InterPro" id="IPR050776">
    <property type="entry name" value="Ank_Repeat/CDKN_Inhibitor"/>
</dbReference>
<dbReference type="EMBL" id="BABT02000054">
    <property type="protein sequence ID" value="GAA95158.1"/>
    <property type="molecule type" value="Genomic_DNA"/>
</dbReference>
<evidence type="ECO:0000256" key="3">
    <source>
        <dbReference type="PROSITE-ProRule" id="PRU00023"/>
    </source>
</evidence>
<feature type="compositionally biased region" description="Low complexity" evidence="4">
    <location>
        <begin position="978"/>
        <end position="1007"/>
    </location>
</feature>
<dbReference type="InterPro" id="IPR013783">
    <property type="entry name" value="Ig-like_fold"/>
</dbReference>
<keyword evidence="5" id="KW-0812">Transmembrane</keyword>
<dbReference type="InterPro" id="IPR057962">
    <property type="entry name" value="SPT23_MGA2_DBD"/>
</dbReference>
<dbReference type="Pfam" id="PF25603">
    <property type="entry name" value="SPT23_MGA2_DBD"/>
    <property type="match status" value="1"/>
</dbReference>
<feature type="region of interest" description="Disordered" evidence="4">
    <location>
        <begin position="876"/>
        <end position="897"/>
    </location>
</feature>
<keyword evidence="5" id="KW-1133">Transmembrane helix</keyword>